<protein>
    <submittedName>
        <fullName evidence="3">Phosphatidylinositol 3-kinase catalytic subunit type 3 (Trinotate prediction)</fullName>
    </submittedName>
</protein>
<dbReference type="Pfam" id="PF00792">
    <property type="entry name" value="PI3K_C2"/>
    <property type="match status" value="1"/>
</dbReference>
<name>A0A6G3MEC2_HENSL</name>
<feature type="domain" description="C2 PI3K-type" evidence="2">
    <location>
        <begin position="25"/>
        <end position="189"/>
    </location>
</feature>
<accession>A0A6G3MEC2</accession>
<dbReference type="EMBL" id="GHBP01000491">
    <property type="protein sequence ID" value="NDJ92334.1"/>
    <property type="molecule type" value="Transcribed_RNA"/>
</dbReference>
<reference evidence="3" key="1">
    <citation type="submission" date="2018-11" db="EMBL/GenBank/DDBJ databases">
        <title>Henneguya salminicola genome and transcriptome.</title>
        <authorList>
            <person name="Yahalomi D."/>
            <person name="Atkinson S.D."/>
            <person name="Neuhof M."/>
            <person name="Chang E.S."/>
            <person name="Philippe H."/>
            <person name="Cartwright P."/>
            <person name="Bartholomew J.L."/>
            <person name="Huchon D."/>
        </authorList>
    </citation>
    <scope>NUCLEOTIDE SEQUENCE</scope>
    <source>
        <strain evidence="3">Hz1</strain>
        <tissue evidence="3">Whole</tissue>
    </source>
</reference>
<dbReference type="AlphaFoldDB" id="A0A6G3MEC2"/>
<dbReference type="InterPro" id="IPR035892">
    <property type="entry name" value="C2_domain_sf"/>
</dbReference>
<dbReference type="PROSITE" id="PS51547">
    <property type="entry name" value="C2_PI3K"/>
    <property type="match status" value="1"/>
</dbReference>
<evidence type="ECO:0000256" key="1">
    <source>
        <dbReference type="PROSITE-ProRule" id="PRU00880"/>
    </source>
</evidence>
<dbReference type="SUPFAM" id="SSF49562">
    <property type="entry name" value="C2 domain (Calcium/lipid-binding domain, CaLB)"/>
    <property type="match status" value="1"/>
</dbReference>
<evidence type="ECO:0000259" key="2">
    <source>
        <dbReference type="PROSITE" id="PS51547"/>
    </source>
</evidence>
<dbReference type="Gene3D" id="2.60.40.150">
    <property type="entry name" value="C2 domain"/>
    <property type="match status" value="1"/>
</dbReference>
<dbReference type="GO" id="GO:0016301">
    <property type="term" value="F:kinase activity"/>
    <property type="evidence" value="ECO:0007669"/>
    <property type="project" value="UniProtKB-KW"/>
</dbReference>
<keyword evidence="3" id="KW-0808">Transferase</keyword>
<organism evidence="3">
    <name type="scientific">Henneguya salminicola</name>
    <name type="common">Myxosporean</name>
    <dbReference type="NCBI Taxonomy" id="69463"/>
    <lineage>
        <taxon>Eukaryota</taxon>
        <taxon>Metazoa</taxon>
        <taxon>Cnidaria</taxon>
        <taxon>Myxozoa</taxon>
        <taxon>Myxosporea</taxon>
        <taxon>Bivalvulida</taxon>
        <taxon>Platysporina</taxon>
        <taxon>Myxobolidae</taxon>
        <taxon>Henneguya</taxon>
    </lineage>
</organism>
<dbReference type="InterPro" id="IPR002420">
    <property type="entry name" value="PI3K-type_C2_dom"/>
</dbReference>
<comment type="similarity">
    <text evidence="1">Belongs to the PI3/PI4-kinase family.</text>
</comment>
<evidence type="ECO:0000313" key="3">
    <source>
        <dbReference type="EMBL" id="NDJ92334.1"/>
    </source>
</evidence>
<keyword evidence="3" id="KW-0418">Kinase</keyword>
<proteinExistence type="inferred from homology"/>
<sequence length="288" mass="33812">MSEQDTPAFKYKYRNDIAFYYSCDIDLLFQIKICQLSIPRTLGSMDNFESWYFIECLLVDKGEELCSKVKTRQRPQSHQICIFDEWVGFPIKIKKISKHTQIEIRAIVFSAEFGEIPIGFVKIPIFDENGELRVFQQDAEMSYLDQFLKSSNDQKQQCIREEIKTFMTNNERATPYYQWLDKLTHKRIDNLAQSIDKNPDNLTLTLCFQDFHSDLPHAVIYYNSDALKNLKDQTPLQIKSPYDPGSEEVICYYHFSHTNNQGTLSPILLKKSIKCRSKVYGQYKNIIN</sequence>